<dbReference type="EMBL" id="JAVLUS010000033">
    <property type="protein sequence ID" value="MDS1116731.1"/>
    <property type="molecule type" value="Genomic_DNA"/>
</dbReference>
<name>A0ABU2GZ83_9ACTN</name>
<dbReference type="Proteomes" id="UP001265083">
    <property type="component" value="Unassembled WGS sequence"/>
</dbReference>
<dbReference type="Pfam" id="PF06032">
    <property type="entry name" value="S-Me-THD_N"/>
    <property type="match status" value="1"/>
</dbReference>
<evidence type="ECO:0000313" key="4">
    <source>
        <dbReference type="Proteomes" id="UP001265083"/>
    </source>
</evidence>
<feature type="domain" description="S-Me-THD-like C-terminal" evidence="2">
    <location>
        <begin position="168"/>
        <end position="347"/>
    </location>
</feature>
<dbReference type="RefSeq" id="WP_310952465.1">
    <property type="nucleotide sequence ID" value="NZ_JAVLUS010000033.1"/>
</dbReference>
<dbReference type="InterPro" id="IPR048350">
    <property type="entry name" value="S-Me-THD-like_C"/>
</dbReference>
<evidence type="ECO:0000259" key="2">
    <source>
        <dbReference type="Pfam" id="PF20906"/>
    </source>
</evidence>
<evidence type="ECO:0000259" key="1">
    <source>
        <dbReference type="Pfam" id="PF06032"/>
    </source>
</evidence>
<sequence length="367" mass="38720">MLLDSRNLDAYAVGCGVLSTGGGGEADVGVTMVRLAIDGFGAVEIIDVDQLGADDLVMPCGLIGSPTLARERLWNGMEGQRLAKVMGRLHTRDINTLMCYEIAGVNGLLPALWAAHQRLPLLDADGMGRAFPEMQQQAMHLAGVEASPIVVTDGNESDIIVLTRGGLAAERLARDATESLGGTCAGALYVMDGVAARSAVIPGSVSKAIAVGTVMTSRTSGWCEALADTMHGEVLIEGTVTELEWGVGSKFARGHAVIESPATASTARRQVRIELQNEMLLAIEEGEVAACVPDIIAAIDLLTGRPIDTENLRYGQYLGIVLLPAPEIWWTDAGLRTAGPEAFGYATGITDKHHRVGNDSGQFRHGH</sequence>
<dbReference type="InterPro" id="IPR027479">
    <property type="entry name" value="S-Me-THD_N_sf"/>
</dbReference>
<keyword evidence="4" id="KW-1185">Reference proteome</keyword>
<protein>
    <submittedName>
        <fullName evidence="3">DUF917 domain-containing protein</fullName>
    </submittedName>
</protein>
<reference evidence="3 4" key="1">
    <citation type="submission" date="2023-08" db="EMBL/GenBank/DDBJ databases">
        <title>Bioegradation of LLDPE and BLDPE plastic by marine bacteria from coast plastic debris.</title>
        <authorList>
            <person name="Rong Z."/>
        </authorList>
    </citation>
    <scope>NUCLEOTIDE SEQUENCE [LARGE SCALE GENOMIC DNA]</scope>
    <source>
        <strain evidence="3 4">Z-2</strain>
    </source>
</reference>
<dbReference type="InterPro" id="IPR024071">
    <property type="entry name" value="S-Me-THD_C_sf"/>
</dbReference>
<evidence type="ECO:0000313" key="3">
    <source>
        <dbReference type="EMBL" id="MDS1116731.1"/>
    </source>
</evidence>
<feature type="domain" description="S-Me-THD N-terminal" evidence="1">
    <location>
        <begin position="7"/>
        <end position="161"/>
    </location>
</feature>
<dbReference type="InterPro" id="IPR010318">
    <property type="entry name" value="S-Me-THD_N"/>
</dbReference>
<dbReference type="Gene3D" id="3.40.1610.10">
    <property type="entry name" value="CV3147-like domain"/>
    <property type="match status" value="1"/>
</dbReference>
<organism evidence="3 4">
    <name type="scientific">Gordonia westfalica</name>
    <dbReference type="NCBI Taxonomy" id="158898"/>
    <lineage>
        <taxon>Bacteria</taxon>
        <taxon>Bacillati</taxon>
        <taxon>Actinomycetota</taxon>
        <taxon>Actinomycetes</taxon>
        <taxon>Mycobacteriales</taxon>
        <taxon>Gordoniaceae</taxon>
        <taxon>Gordonia</taxon>
    </lineage>
</organism>
<dbReference type="SUPFAM" id="SSF160991">
    <property type="entry name" value="CV3147-like"/>
    <property type="match status" value="1"/>
</dbReference>
<accession>A0ABU2GZ83</accession>
<comment type="caution">
    <text evidence="3">The sequence shown here is derived from an EMBL/GenBank/DDBJ whole genome shotgun (WGS) entry which is preliminary data.</text>
</comment>
<dbReference type="Gene3D" id="2.40.390.10">
    <property type="entry name" value="CV3147-like"/>
    <property type="match status" value="1"/>
</dbReference>
<proteinExistence type="predicted"/>
<gene>
    <name evidence="3" type="ORF">RD149_23595</name>
</gene>
<dbReference type="Pfam" id="PF20906">
    <property type="entry name" value="S-Me-THD_C"/>
    <property type="match status" value="1"/>
</dbReference>